<dbReference type="SUPFAM" id="SSF158472">
    <property type="entry name" value="HAMP domain-like"/>
    <property type="match status" value="1"/>
</dbReference>
<dbReference type="PANTHER" id="PTHR42713:SF2">
    <property type="entry name" value="TWO-COMPONENT SENSOR KINASE YESM"/>
    <property type="match status" value="1"/>
</dbReference>
<dbReference type="InterPro" id="IPR003660">
    <property type="entry name" value="HAMP_dom"/>
</dbReference>
<keyword evidence="5" id="KW-1133">Transmembrane helix</keyword>
<reference evidence="7 8" key="1">
    <citation type="submission" date="2013-02" db="EMBL/GenBank/DDBJ databases">
        <title>The Genome Sequence of Enterococcus phoeniculicola BAA-412.</title>
        <authorList>
            <consortium name="The Broad Institute Genome Sequencing Platform"/>
            <consortium name="The Broad Institute Genome Sequencing Center for Infectious Disease"/>
            <person name="Earl A.M."/>
            <person name="Gilmore M.S."/>
            <person name="Lebreton F."/>
            <person name="Walker B."/>
            <person name="Young S.K."/>
            <person name="Zeng Q."/>
            <person name="Gargeya S."/>
            <person name="Fitzgerald M."/>
            <person name="Haas B."/>
            <person name="Abouelleil A."/>
            <person name="Alvarado L."/>
            <person name="Arachchi H.M."/>
            <person name="Berlin A.M."/>
            <person name="Chapman S.B."/>
            <person name="Dewar J."/>
            <person name="Goldberg J."/>
            <person name="Griggs A."/>
            <person name="Gujja S."/>
            <person name="Hansen M."/>
            <person name="Howarth C."/>
            <person name="Imamovic A."/>
            <person name="Larimer J."/>
            <person name="McCowan C."/>
            <person name="Murphy C."/>
            <person name="Neiman D."/>
            <person name="Pearson M."/>
            <person name="Priest M."/>
            <person name="Roberts A."/>
            <person name="Saif S."/>
            <person name="Shea T."/>
            <person name="Sisk P."/>
            <person name="Sykes S."/>
            <person name="Wortman J."/>
            <person name="Nusbaum C."/>
            <person name="Birren B."/>
        </authorList>
    </citation>
    <scope>NUCLEOTIDE SEQUENCE [LARGE SCALE GENOMIC DNA]</scope>
    <source>
        <strain evidence="7 8">ATCC BAA-412</strain>
    </source>
</reference>
<dbReference type="Pfam" id="PF06580">
    <property type="entry name" value="His_kinase"/>
    <property type="match status" value="1"/>
</dbReference>
<dbReference type="GO" id="GO:0000155">
    <property type="term" value="F:phosphorelay sensor kinase activity"/>
    <property type="evidence" value="ECO:0007669"/>
    <property type="project" value="InterPro"/>
</dbReference>
<dbReference type="PANTHER" id="PTHR42713">
    <property type="entry name" value="HISTIDINE KINASE-RELATED"/>
    <property type="match status" value="1"/>
</dbReference>
<evidence type="ECO:0000313" key="8">
    <source>
        <dbReference type="Proteomes" id="UP000013785"/>
    </source>
</evidence>
<dbReference type="Pfam" id="PF02518">
    <property type="entry name" value="HATPase_c"/>
    <property type="match status" value="1"/>
</dbReference>
<evidence type="ECO:0000256" key="4">
    <source>
        <dbReference type="ARBA" id="ARBA00022777"/>
    </source>
</evidence>
<dbReference type="InterPro" id="IPR010559">
    <property type="entry name" value="Sig_transdc_His_kin_internal"/>
</dbReference>
<dbReference type="Pfam" id="PF00672">
    <property type="entry name" value="HAMP"/>
    <property type="match status" value="1"/>
</dbReference>
<feature type="domain" description="HAMP" evidence="6">
    <location>
        <begin position="308"/>
        <end position="361"/>
    </location>
</feature>
<keyword evidence="5" id="KW-0812">Transmembrane</keyword>
<evidence type="ECO:0000256" key="3">
    <source>
        <dbReference type="ARBA" id="ARBA00022679"/>
    </source>
</evidence>
<keyword evidence="3" id="KW-0808">Transferase</keyword>
<dbReference type="SMART" id="SM00304">
    <property type="entry name" value="HAMP"/>
    <property type="match status" value="1"/>
</dbReference>
<evidence type="ECO:0000313" key="7">
    <source>
        <dbReference type="EMBL" id="EOL40609.1"/>
    </source>
</evidence>
<evidence type="ECO:0000256" key="5">
    <source>
        <dbReference type="SAM" id="Phobius"/>
    </source>
</evidence>
<dbReference type="CDD" id="cd06225">
    <property type="entry name" value="HAMP"/>
    <property type="match status" value="1"/>
</dbReference>
<protein>
    <submittedName>
        <fullName evidence="7">Two-component system sensor histidine kinase</fullName>
    </submittedName>
</protein>
<dbReference type="GO" id="GO:0016020">
    <property type="term" value="C:membrane"/>
    <property type="evidence" value="ECO:0007669"/>
    <property type="project" value="UniProtKB-SubCell"/>
</dbReference>
<evidence type="ECO:0000256" key="1">
    <source>
        <dbReference type="ARBA" id="ARBA00004370"/>
    </source>
</evidence>
<comment type="caution">
    <text evidence="7">The sequence shown here is derived from an EMBL/GenBank/DDBJ whole genome shotgun (WGS) entry which is preliminary data.</text>
</comment>
<dbReference type="EMBL" id="AJAT01000023">
    <property type="protein sequence ID" value="EOL40609.1"/>
    <property type="molecule type" value="Genomic_DNA"/>
</dbReference>
<comment type="subcellular location">
    <subcellularLocation>
        <location evidence="1">Membrane</location>
    </subcellularLocation>
</comment>
<gene>
    <name evidence="7" type="ORF">UC3_03567</name>
</gene>
<proteinExistence type="predicted"/>
<dbReference type="Proteomes" id="UP000013785">
    <property type="component" value="Unassembled WGS sequence"/>
</dbReference>
<dbReference type="HOGENOM" id="CLU_020473_6_3_9"/>
<dbReference type="Gene3D" id="6.10.340.10">
    <property type="match status" value="1"/>
</dbReference>
<evidence type="ECO:0000256" key="2">
    <source>
        <dbReference type="ARBA" id="ARBA00022553"/>
    </source>
</evidence>
<evidence type="ECO:0000259" key="6">
    <source>
        <dbReference type="PROSITE" id="PS50885"/>
    </source>
</evidence>
<keyword evidence="2" id="KW-0597">Phosphoprotein</keyword>
<name>R3TGP4_9ENTE</name>
<feature type="transmembrane region" description="Helical" evidence="5">
    <location>
        <begin position="285"/>
        <end position="303"/>
    </location>
</feature>
<accession>R3TGP4</accession>
<dbReference type="STRING" id="154621.RV11_GL002176"/>
<dbReference type="AlphaFoldDB" id="R3TGP4"/>
<organism evidence="7 8">
    <name type="scientific">Enterococcus phoeniculicola ATCC BAA-412</name>
    <dbReference type="NCBI Taxonomy" id="1158610"/>
    <lineage>
        <taxon>Bacteria</taxon>
        <taxon>Bacillati</taxon>
        <taxon>Bacillota</taxon>
        <taxon>Bacilli</taxon>
        <taxon>Lactobacillales</taxon>
        <taxon>Enterococcaceae</taxon>
        <taxon>Enterococcus</taxon>
    </lineage>
</organism>
<dbReference type="InterPro" id="IPR051552">
    <property type="entry name" value="HptR"/>
</dbReference>
<dbReference type="InterPro" id="IPR036890">
    <property type="entry name" value="HATPase_C_sf"/>
</dbReference>
<dbReference type="PROSITE" id="PS50885">
    <property type="entry name" value="HAMP"/>
    <property type="match status" value="1"/>
</dbReference>
<dbReference type="Gene3D" id="3.30.565.10">
    <property type="entry name" value="Histidine kinase-like ATPase, C-terminal domain"/>
    <property type="match status" value="1"/>
</dbReference>
<feature type="transmembrane region" description="Helical" evidence="5">
    <location>
        <begin position="22"/>
        <end position="43"/>
    </location>
</feature>
<sequence>MINQFKVLFSTGTLLNRLLRKYALILVSLITIAMIGISVNTYIQNQNLAVAATKDALQNTMRMPSDRTTLNRLIKDQLVGSPEKIKNVTSYLTLSISNYLMFVYDHQNESPDFVSFSDQIKGIYAEYSDVSSIYITMKDFPDYYQSTAEDKGGKIRKGTPQLDNGFYIKSSILHNSMEWGSIFIGFEKEGLENSLSTLSSFDGLSVYMISSTNNRLYTYHDEKLPKKSTDWQEKTITQSLEKNSSVPVSQFYDEYLVEYQQLNGEYRILATLDKRMILRKTARDIFFLVLGALLLDGILLYTLSRTFTKYSNQLTMVMDTMEKASEGDLDVRIETDKTEYELKELSEGINHMLKSINRYVEDIYKLEIKQQDAHMRALQSQINPHFLYNTLEYIRMYAISEGSEELAEVVYAFSALLRNNTNQEKTTNLKAELDFCEKYVYLYQMRYPKRIAYHFTIDKQLENLQVPKFIIQPLVENYFVHGIDFTRTDNAISIKASQKENLVQILIRDNGKGISEEKLVEIEKRLSYPKIQMYQSIGLQNVNERLRAYFGSSYKMTLSNNSDGGLTIQISFEKDVETNV</sequence>
<keyword evidence="5" id="KW-0472">Membrane</keyword>
<keyword evidence="8" id="KW-1185">Reference proteome</keyword>
<dbReference type="PATRIC" id="fig|1158610.3.peg.3569"/>
<dbReference type="InterPro" id="IPR003594">
    <property type="entry name" value="HATPase_dom"/>
</dbReference>
<dbReference type="SUPFAM" id="SSF55874">
    <property type="entry name" value="ATPase domain of HSP90 chaperone/DNA topoisomerase II/histidine kinase"/>
    <property type="match status" value="1"/>
</dbReference>
<keyword evidence="4 7" id="KW-0418">Kinase</keyword>
<dbReference type="eggNOG" id="COG2972">
    <property type="taxonomic scope" value="Bacteria"/>
</dbReference>